<protein>
    <recommendedName>
        <fullName evidence="3">DUF1659 domain-containing protein</fullName>
    </recommendedName>
</protein>
<proteinExistence type="predicted"/>
<evidence type="ECO:0000313" key="1">
    <source>
        <dbReference type="EMBL" id="GGI66316.1"/>
    </source>
</evidence>
<evidence type="ECO:0000313" key="2">
    <source>
        <dbReference type="Proteomes" id="UP000622610"/>
    </source>
</evidence>
<reference evidence="1" key="1">
    <citation type="journal article" date="2014" name="Int. J. Syst. Evol. Microbiol.">
        <title>Complete genome sequence of Corynebacterium casei LMG S-19264T (=DSM 44701T), isolated from a smear-ripened cheese.</title>
        <authorList>
            <consortium name="US DOE Joint Genome Institute (JGI-PGF)"/>
            <person name="Walter F."/>
            <person name="Albersmeier A."/>
            <person name="Kalinowski J."/>
            <person name="Ruckert C."/>
        </authorList>
    </citation>
    <scope>NUCLEOTIDE SEQUENCE</scope>
    <source>
        <strain evidence="1">CCM 8433</strain>
    </source>
</reference>
<gene>
    <name evidence="1" type="ORF">GCM10011482_19700</name>
</gene>
<dbReference type="EMBL" id="BMDT01000010">
    <property type="protein sequence ID" value="GGI66316.1"/>
    <property type="molecule type" value="Genomic_DNA"/>
</dbReference>
<accession>A0A917JGH6</accession>
<evidence type="ECO:0008006" key="3">
    <source>
        <dbReference type="Google" id="ProtNLM"/>
    </source>
</evidence>
<comment type="caution">
    <text evidence="1">The sequence shown here is derived from an EMBL/GenBank/DDBJ whole genome shotgun (WGS) entry which is preliminary data.</text>
</comment>
<dbReference type="Proteomes" id="UP000622610">
    <property type="component" value="Unassembled WGS sequence"/>
</dbReference>
<dbReference type="AlphaFoldDB" id="A0A917JGH6"/>
<name>A0A917JGH6_9ENTE</name>
<reference evidence="1" key="2">
    <citation type="submission" date="2020-09" db="EMBL/GenBank/DDBJ databases">
        <authorList>
            <person name="Sun Q."/>
            <person name="Sedlacek I."/>
        </authorList>
    </citation>
    <scope>NUCLEOTIDE SEQUENCE</scope>
    <source>
        <strain evidence="1">CCM 8433</strain>
    </source>
</reference>
<dbReference type="RefSeq" id="WP_188368148.1">
    <property type="nucleotide sequence ID" value="NZ_BMDT01000010.1"/>
</dbReference>
<keyword evidence="2" id="KW-1185">Reference proteome</keyword>
<sequence>MKLHKQTKLTAQLTIVGEEKPQKQTFANVIENPEGTAIMALGEVMASFDPENTSVASMIETVEFEHTN</sequence>
<organism evidence="1 2">
    <name type="scientific">Enterococcus alcedinis</name>
    <dbReference type="NCBI Taxonomy" id="1274384"/>
    <lineage>
        <taxon>Bacteria</taxon>
        <taxon>Bacillati</taxon>
        <taxon>Bacillota</taxon>
        <taxon>Bacilli</taxon>
        <taxon>Lactobacillales</taxon>
        <taxon>Enterococcaceae</taxon>
        <taxon>Enterococcus</taxon>
    </lineage>
</organism>